<evidence type="ECO:0000313" key="2">
    <source>
        <dbReference type="Proteomes" id="UP000622552"/>
    </source>
</evidence>
<sequence length="235" mass="24360">MNRRRVLAVVTIAAVGALGLTGCQQGPDTAAYVGDARLTTAQVDGMVKEFTTAQKSKDDKVAQAGLRTQIVSSWVIGQLGKDLVSEGKLPPAQVDVAASAEQFGLAENSQLTRIIAEFKAYQAVIVKAPAVQPTDADYSEVLAQAVKLKAIPEAAQIADMRKALPPATLASALGVKQLLLGAQARHTTDVNPMFGPIAYGVLQLQNGAGSLVQVPLGATRSAVTDLPVVEPGPLG</sequence>
<evidence type="ECO:0008006" key="3">
    <source>
        <dbReference type="Google" id="ProtNLM"/>
    </source>
</evidence>
<name>A0A8J7GL86_9ACTN</name>
<dbReference type="PROSITE" id="PS51257">
    <property type="entry name" value="PROKAR_LIPOPROTEIN"/>
    <property type="match status" value="1"/>
</dbReference>
<dbReference type="RefSeq" id="WP_197005670.1">
    <property type="nucleotide sequence ID" value="NZ_BONS01000011.1"/>
</dbReference>
<dbReference type="Proteomes" id="UP000622552">
    <property type="component" value="Unassembled WGS sequence"/>
</dbReference>
<evidence type="ECO:0000313" key="1">
    <source>
        <dbReference type="EMBL" id="MBG6138967.1"/>
    </source>
</evidence>
<comment type="caution">
    <text evidence="1">The sequence shown here is derived from an EMBL/GenBank/DDBJ whole genome shotgun (WGS) entry which is preliminary data.</text>
</comment>
<accession>A0A8J7GL86</accession>
<reference evidence="1" key="1">
    <citation type="submission" date="2020-11" db="EMBL/GenBank/DDBJ databases">
        <title>Sequencing the genomes of 1000 actinobacteria strains.</title>
        <authorList>
            <person name="Klenk H.-P."/>
        </authorList>
    </citation>
    <scope>NUCLEOTIDE SEQUENCE</scope>
    <source>
        <strain evidence="1">DSM 45356</strain>
    </source>
</reference>
<dbReference type="EMBL" id="JADOUF010000001">
    <property type="protein sequence ID" value="MBG6138967.1"/>
    <property type="molecule type" value="Genomic_DNA"/>
</dbReference>
<keyword evidence="2" id="KW-1185">Reference proteome</keyword>
<organism evidence="1 2">
    <name type="scientific">Longispora fulva</name>
    <dbReference type="NCBI Taxonomy" id="619741"/>
    <lineage>
        <taxon>Bacteria</taxon>
        <taxon>Bacillati</taxon>
        <taxon>Actinomycetota</taxon>
        <taxon>Actinomycetes</taxon>
        <taxon>Micromonosporales</taxon>
        <taxon>Micromonosporaceae</taxon>
        <taxon>Longispora</taxon>
    </lineage>
</organism>
<dbReference type="AlphaFoldDB" id="A0A8J7GL86"/>
<proteinExistence type="predicted"/>
<protein>
    <recommendedName>
        <fullName evidence="3">Lipoprotein</fullName>
    </recommendedName>
</protein>
<gene>
    <name evidence="1" type="ORF">IW245_005161</name>
</gene>